<name>A0AAV7T0W7_PLEWA</name>
<sequence length="114" mass="12711">MLWTGGVSSGCGETRGARRDVLRPRSTEMWRSREAMPGRAARLLSGLVGFTRPDSAERRWRRCLEAGAALEWTVAYSRAWCYSGRGMGVPEAHRRCTAGEIRGRWDEARTAVPG</sequence>
<dbReference type="Proteomes" id="UP001066276">
    <property type="component" value="Chromosome 4_1"/>
</dbReference>
<dbReference type="EMBL" id="JANPWB010000007">
    <property type="protein sequence ID" value="KAJ1170185.1"/>
    <property type="molecule type" value="Genomic_DNA"/>
</dbReference>
<dbReference type="AlphaFoldDB" id="A0AAV7T0W7"/>
<organism evidence="1 2">
    <name type="scientific">Pleurodeles waltl</name>
    <name type="common">Iberian ribbed newt</name>
    <dbReference type="NCBI Taxonomy" id="8319"/>
    <lineage>
        <taxon>Eukaryota</taxon>
        <taxon>Metazoa</taxon>
        <taxon>Chordata</taxon>
        <taxon>Craniata</taxon>
        <taxon>Vertebrata</taxon>
        <taxon>Euteleostomi</taxon>
        <taxon>Amphibia</taxon>
        <taxon>Batrachia</taxon>
        <taxon>Caudata</taxon>
        <taxon>Salamandroidea</taxon>
        <taxon>Salamandridae</taxon>
        <taxon>Pleurodelinae</taxon>
        <taxon>Pleurodeles</taxon>
    </lineage>
</organism>
<gene>
    <name evidence="1" type="ORF">NDU88_002066</name>
</gene>
<evidence type="ECO:0000313" key="1">
    <source>
        <dbReference type="EMBL" id="KAJ1170185.1"/>
    </source>
</evidence>
<evidence type="ECO:0000313" key="2">
    <source>
        <dbReference type="Proteomes" id="UP001066276"/>
    </source>
</evidence>
<protein>
    <submittedName>
        <fullName evidence="1">Uncharacterized protein</fullName>
    </submittedName>
</protein>
<proteinExistence type="predicted"/>
<reference evidence="1" key="1">
    <citation type="journal article" date="2022" name="bioRxiv">
        <title>Sequencing and chromosome-scale assembly of the giantPleurodeles waltlgenome.</title>
        <authorList>
            <person name="Brown T."/>
            <person name="Elewa A."/>
            <person name="Iarovenko S."/>
            <person name="Subramanian E."/>
            <person name="Araus A.J."/>
            <person name="Petzold A."/>
            <person name="Susuki M."/>
            <person name="Suzuki K.-i.T."/>
            <person name="Hayashi T."/>
            <person name="Toyoda A."/>
            <person name="Oliveira C."/>
            <person name="Osipova E."/>
            <person name="Leigh N.D."/>
            <person name="Simon A."/>
            <person name="Yun M.H."/>
        </authorList>
    </citation>
    <scope>NUCLEOTIDE SEQUENCE</scope>
    <source>
        <strain evidence="1">20211129_DDA</strain>
        <tissue evidence="1">Liver</tissue>
    </source>
</reference>
<comment type="caution">
    <text evidence="1">The sequence shown here is derived from an EMBL/GenBank/DDBJ whole genome shotgun (WGS) entry which is preliminary data.</text>
</comment>
<accession>A0AAV7T0W7</accession>
<keyword evidence="2" id="KW-1185">Reference proteome</keyword>